<proteinExistence type="predicted"/>
<dbReference type="Proteomes" id="UP001501083">
    <property type="component" value="Unassembled WGS sequence"/>
</dbReference>
<name>A0ABP9LG62_9GAMM</name>
<reference evidence="2" key="1">
    <citation type="journal article" date="2019" name="Int. J. Syst. Evol. Microbiol.">
        <title>The Global Catalogue of Microorganisms (GCM) 10K type strain sequencing project: providing services to taxonomists for standard genome sequencing and annotation.</title>
        <authorList>
            <consortium name="The Broad Institute Genomics Platform"/>
            <consortium name="The Broad Institute Genome Sequencing Center for Infectious Disease"/>
            <person name="Wu L."/>
            <person name="Ma J."/>
        </authorList>
    </citation>
    <scope>NUCLEOTIDE SEQUENCE [LARGE SCALE GENOMIC DNA]</scope>
    <source>
        <strain evidence="2">JCM 19212</strain>
    </source>
</reference>
<evidence type="ECO:0000313" key="1">
    <source>
        <dbReference type="EMBL" id="GAA5075609.1"/>
    </source>
</evidence>
<gene>
    <name evidence="1" type="ORF">GCM10025759_19300</name>
</gene>
<protein>
    <submittedName>
        <fullName evidence="1">Uncharacterized protein</fullName>
    </submittedName>
</protein>
<accession>A0ABP9LG62</accession>
<keyword evidence="2" id="KW-1185">Reference proteome</keyword>
<evidence type="ECO:0000313" key="2">
    <source>
        <dbReference type="Proteomes" id="UP001501083"/>
    </source>
</evidence>
<organism evidence="1 2">
    <name type="scientific">Lysobacter panacisoli</name>
    <dbReference type="NCBI Taxonomy" id="1255263"/>
    <lineage>
        <taxon>Bacteria</taxon>
        <taxon>Pseudomonadati</taxon>
        <taxon>Pseudomonadota</taxon>
        <taxon>Gammaproteobacteria</taxon>
        <taxon>Lysobacterales</taxon>
        <taxon>Lysobacteraceae</taxon>
        <taxon>Lysobacter</taxon>
    </lineage>
</organism>
<dbReference type="EMBL" id="BAABKY010000002">
    <property type="protein sequence ID" value="GAA5075609.1"/>
    <property type="molecule type" value="Genomic_DNA"/>
</dbReference>
<comment type="caution">
    <text evidence="1">The sequence shown here is derived from an EMBL/GenBank/DDBJ whole genome shotgun (WGS) entry which is preliminary data.</text>
</comment>
<sequence>MVAQRLQVGREFNVCWLSAQRATQSDLQNGPAHARGDFVMSDDIEAIPFLQAQIHAVTALALGIARTLPPQQREELAMHMELVLADLIAHSQLVRLSGQLDPGTYPDLLADSFQLLVRKVRDSS</sequence>